<dbReference type="GO" id="GO:0005737">
    <property type="term" value="C:cytoplasm"/>
    <property type="evidence" value="ECO:0000318"/>
    <property type="project" value="GO_Central"/>
</dbReference>
<dbReference type="Pfam" id="PF00063">
    <property type="entry name" value="Myosin_head"/>
    <property type="match status" value="1"/>
</dbReference>
<keyword evidence="7" id="KW-1133">Transmembrane helix</keyword>
<keyword evidence="7" id="KW-0812">Transmembrane</keyword>
<dbReference type="OrthoDB" id="10055605at2759"/>
<keyword evidence="5 6" id="KW-0009">Actin-binding</keyword>
<evidence type="ECO:0000256" key="4">
    <source>
        <dbReference type="ARBA" id="ARBA00023175"/>
    </source>
</evidence>
<evidence type="ECO:0000256" key="5">
    <source>
        <dbReference type="ARBA" id="ARBA00023203"/>
    </source>
</evidence>
<evidence type="ECO:0000256" key="1">
    <source>
        <dbReference type="ARBA" id="ARBA00022741"/>
    </source>
</evidence>
<dbReference type="GO" id="GO:0051015">
    <property type="term" value="F:actin filament binding"/>
    <property type="evidence" value="ECO:0000318"/>
    <property type="project" value="GO_Central"/>
</dbReference>
<gene>
    <name evidence="9" type="primary">LOC121108491</name>
</gene>
<feature type="domain" description="Myosin motor" evidence="8">
    <location>
        <begin position="74"/>
        <end position="258"/>
    </location>
</feature>
<name>A0A8V0YBY9_CHICK</name>
<organism evidence="9 10">
    <name type="scientific">Gallus gallus</name>
    <name type="common">Chicken</name>
    <dbReference type="NCBI Taxonomy" id="9031"/>
    <lineage>
        <taxon>Eukaryota</taxon>
        <taxon>Metazoa</taxon>
        <taxon>Chordata</taxon>
        <taxon>Craniata</taxon>
        <taxon>Vertebrata</taxon>
        <taxon>Euteleostomi</taxon>
        <taxon>Archelosauria</taxon>
        <taxon>Archosauria</taxon>
        <taxon>Dinosauria</taxon>
        <taxon>Saurischia</taxon>
        <taxon>Theropoda</taxon>
        <taxon>Coelurosauria</taxon>
        <taxon>Aves</taxon>
        <taxon>Neognathae</taxon>
        <taxon>Galloanserae</taxon>
        <taxon>Galliformes</taxon>
        <taxon>Phasianidae</taxon>
        <taxon>Phasianinae</taxon>
        <taxon>Gallus</taxon>
    </lineage>
</organism>
<dbReference type="Gene3D" id="3.40.850.10">
    <property type="entry name" value="Kinesin motor domain"/>
    <property type="match status" value="1"/>
</dbReference>
<reference evidence="9" key="3">
    <citation type="submission" date="2025-09" db="UniProtKB">
        <authorList>
            <consortium name="Ensembl"/>
        </authorList>
    </citation>
    <scope>IDENTIFICATION</scope>
    <source>
        <strain evidence="9">broiler</strain>
    </source>
</reference>
<dbReference type="GeneTree" id="ENSGT00940000155402"/>
<accession>A0A8V0YBY9</accession>
<dbReference type="PANTHER" id="PTHR13140:SF356">
    <property type="entry name" value="UNCONVENTIONAL MYOSIN-VB"/>
    <property type="match status" value="1"/>
</dbReference>
<comment type="similarity">
    <text evidence="6">Belongs to the TRAFAC class myosin-kinesin ATPase superfamily. Myosin family.</text>
</comment>
<evidence type="ECO:0000256" key="6">
    <source>
        <dbReference type="PROSITE-ProRule" id="PRU00782"/>
    </source>
</evidence>
<dbReference type="GO" id="GO:0000146">
    <property type="term" value="F:microfilament motor activity"/>
    <property type="evidence" value="ECO:0000318"/>
    <property type="project" value="GO_Central"/>
</dbReference>
<evidence type="ECO:0000256" key="2">
    <source>
        <dbReference type="ARBA" id="ARBA00022840"/>
    </source>
</evidence>
<dbReference type="GO" id="GO:0007015">
    <property type="term" value="P:actin filament organization"/>
    <property type="evidence" value="ECO:0000318"/>
    <property type="project" value="GO_Central"/>
</dbReference>
<protein>
    <recommendedName>
        <fullName evidence="8">Myosin motor domain-containing protein</fullName>
    </recommendedName>
</protein>
<sequence>MVLEDLGFRLWPVWFTRVWIPDPEEVWKSAEITQDYKDGDRSLHLQLEDGTLYDLPIGPDGDGLPFLRNPDILVGQNDLTALSHLHEPAVLHSLRVRFVESNLIYTYCGIVLVALNPYEELPLYGDDVLWAYSGHHRGDMDPHIYGVAEEAYRNMARANENQSVVVSGESGAGKTVSAKYALRFFATVGGSRGAVESRVMAANPILEALGNAKTTRNANSSRFGKYVELRFGGGQRLLGAHVRTYLLERSRVVCQSMGVLWGSVGVYGGPMGVYGGLWGSMGALWGSCGGLWGSMGVYGALWGSMGALWGSMGVLWGSMGVLWGSYGGLWGTPGCWGGSMGLYGGLWGLYGGLWGSMGVLWGLMGVYGGPMGALWGPMGVL</sequence>
<dbReference type="InterPro" id="IPR036961">
    <property type="entry name" value="Kinesin_motor_dom_sf"/>
</dbReference>
<feature type="binding site" evidence="6">
    <location>
        <begin position="168"/>
        <end position="175"/>
    </location>
    <ligand>
        <name>ATP</name>
        <dbReference type="ChEBI" id="CHEBI:30616"/>
    </ligand>
</feature>
<keyword evidence="2 6" id="KW-0067">ATP-binding</keyword>
<dbReference type="GO" id="GO:0015629">
    <property type="term" value="C:actin cytoskeleton"/>
    <property type="evidence" value="ECO:0000318"/>
    <property type="project" value="GO_Central"/>
</dbReference>
<evidence type="ECO:0000259" key="8">
    <source>
        <dbReference type="PROSITE" id="PS51456"/>
    </source>
</evidence>
<dbReference type="SUPFAM" id="SSF52540">
    <property type="entry name" value="P-loop containing nucleoside triphosphate hydrolases"/>
    <property type="match status" value="1"/>
</dbReference>
<dbReference type="PROSITE" id="PS51456">
    <property type="entry name" value="MYOSIN_MOTOR"/>
    <property type="match status" value="1"/>
</dbReference>
<reference evidence="9" key="1">
    <citation type="submission" date="2020-11" db="EMBL/GenBank/DDBJ databases">
        <title>Gallus gallus (Chicken) genome, bGalGal1, GRCg7b, maternal haplotype autosomes + Z &amp; W.</title>
        <authorList>
            <person name="Warren W."/>
            <person name="Formenti G."/>
            <person name="Fedrigo O."/>
            <person name="Haase B."/>
            <person name="Mountcastle J."/>
            <person name="Balacco J."/>
            <person name="Tracey A."/>
            <person name="Schneider V."/>
            <person name="Okimoto R."/>
            <person name="Cheng H."/>
            <person name="Hawken R."/>
            <person name="Howe K."/>
            <person name="Jarvis E.D."/>
        </authorList>
    </citation>
    <scope>NUCLEOTIDE SEQUENCE [LARGE SCALE GENOMIC DNA]</scope>
    <source>
        <strain evidence="9">Broiler</strain>
    </source>
</reference>
<feature type="transmembrane region" description="Helical" evidence="7">
    <location>
        <begin position="346"/>
        <end position="368"/>
    </location>
</feature>
<dbReference type="InterPro" id="IPR001609">
    <property type="entry name" value="Myosin_head_motor_dom-like"/>
</dbReference>
<dbReference type="GO" id="GO:0016459">
    <property type="term" value="C:myosin complex"/>
    <property type="evidence" value="ECO:0007669"/>
    <property type="project" value="UniProtKB-KW"/>
</dbReference>
<evidence type="ECO:0000256" key="7">
    <source>
        <dbReference type="SAM" id="Phobius"/>
    </source>
</evidence>
<dbReference type="FunCoup" id="A0A8V0YBY9">
    <property type="interactions" value="49"/>
</dbReference>
<keyword evidence="7" id="KW-0472">Membrane</keyword>
<dbReference type="Proteomes" id="UP000000539">
    <property type="component" value="Chromosome Z"/>
</dbReference>
<comment type="caution">
    <text evidence="6">Lacks conserved residue(s) required for the propagation of feature annotation.</text>
</comment>
<keyword evidence="3 6" id="KW-0518">Myosin</keyword>
<dbReference type="GO" id="GO:0006897">
    <property type="term" value="P:endocytosis"/>
    <property type="evidence" value="ECO:0000318"/>
    <property type="project" value="GO_Central"/>
</dbReference>
<dbReference type="Ensembl" id="ENSGALT00010026589.1">
    <property type="protein sequence ID" value="ENSGALP00010015154.1"/>
    <property type="gene ID" value="ENSGALG00010011107.1"/>
</dbReference>
<dbReference type="InterPro" id="IPR027417">
    <property type="entry name" value="P-loop_NTPase"/>
</dbReference>
<dbReference type="GO" id="GO:0016020">
    <property type="term" value="C:membrane"/>
    <property type="evidence" value="ECO:0000318"/>
    <property type="project" value="GO_Central"/>
</dbReference>
<evidence type="ECO:0000313" key="10">
    <source>
        <dbReference type="Proteomes" id="UP000000539"/>
    </source>
</evidence>
<keyword evidence="4 6" id="KW-0505">Motor protein</keyword>
<evidence type="ECO:0000256" key="3">
    <source>
        <dbReference type="ARBA" id="ARBA00023123"/>
    </source>
</evidence>
<dbReference type="AlphaFoldDB" id="A0A8V0YBY9"/>
<proteinExistence type="inferred from homology"/>
<dbReference type="GO" id="GO:0005524">
    <property type="term" value="F:ATP binding"/>
    <property type="evidence" value="ECO:0007669"/>
    <property type="project" value="UniProtKB-UniRule"/>
</dbReference>
<dbReference type="SMART" id="SM00242">
    <property type="entry name" value="MYSc"/>
    <property type="match status" value="1"/>
</dbReference>
<keyword evidence="10" id="KW-1185">Reference proteome</keyword>
<dbReference type="PANTHER" id="PTHR13140">
    <property type="entry name" value="MYOSIN"/>
    <property type="match status" value="1"/>
</dbReference>
<dbReference type="PRINTS" id="PR00193">
    <property type="entry name" value="MYOSINHEAVY"/>
</dbReference>
<reference evidence="9" key="2">
    <citation type="submission" date="2025-08" db="UniProtKB">
        <authorList>
            <consortium name="Ensembl"/>
        </authorList>
    </citation>
    <scope>IDENTIFICATION</scope>
    <source>
        <strain evidence="9">broiler</strain>
    </source>
</reference>
<feature type="transmembrane region" description="Helical" evidence="7">
    <location>
        <begin position="258"/>
        <end position="277"/>
    </location>
</feature>
<keyword evidence="1 6" id="KW-0547">Nucleotide-binding</keyword>
<evidence type="ECO:0000313" key="9">
    <source>
        <dbReference type="Ensembl" id="ENSGALP00010015154.1"/>
    </source>
</evidence>